<comment type="caution">
    <text evidence="1">The sequence shown here is derived from an EMBL/GenBank/DDBJ whole genome shotgun (WGS) entry which is preliminary data.</text>
</comment>
<dbReference type="AlphaFoldDB" id="A0A849HLW1"/>
<gene>
    <name evidence="1" type="ORF">HJG52_15345</name>
</gene>
<dbReference type="CDD" id="cd07812">
    <property type="entry name" value="SRPBCC"/>
    <property type="match status" value="1"/>
</dbReference>
<dbReference type="EMBL" id="JABEPQ010000003">
    <property type="protein sequence ID" value="NNM47371.1"/>
    <property type="molecule type" value="Genomic_DNA"/>
</dbReference>
<keyword evidence="2" id="KW-1185">Reference proteome</keyword>
<sequence>MPYTTRPLDASVEIAAPPERVWEVVSDVRRTGEWSPECRKVVVLGDGAVGVGTRFVGVNRRGLMVWPTRSRVTAYDVGRRIEWRVLDNDALWSYDLEPTGSGTTRLTSRRRTPHGVKDFAARFTELLLGGNPEHTVELEDGMRRSLGRIRELAER</sequence>
<evidence type="ECO:0000313" key="1">
    <source>
        <dbReference type="EMBL" id="NNM47371.1"/>
    </source>
</evidence>
<dbReference type="InterPro" id="IPR019587">
    <property type="entry name" value="Polyketide_cyclase/dehydratase"/>
</dbReference>
<proteinExistence type="predicted"/>
<reference evidence="1 2" key="1">
    <citation type="submission" date="2020-04" db="EMBL/GenBank/DDBJ databases">
        <title>Knoellia sp. isolate from air conditioner.</title>
        <authorList>
            <person name="Chea S."/>
            <person name="Kim D.-U."/>
        </authorList>
    </citation>
    <scope>NUCLEOTIDE SEQUENCE [LARGE SCALE GENOMIC DNA]</scope>
    <source>
        <strain evidence="1 2">DB2414S</strain>
    </source>
</reference>
<dbReference type="SUPFAM" id="SSF55961">
    <property type="entry name" value="Bet v1-like"/>
    <property type="match status" value="1"/>
</dbReference>
<accession>A0A849HLW1</accession>
<name>A0A849HLW1_9MICO</name>
<protein>
    <submittedName>
        <fullName evidence="1">SRPBCC family protein</fullName>
    </submittedName>
</protein>
<dbReference type="Pfam" id="PF10604">
    <property type="entry name" value="Polyketide_cyc2"/>
    <property type="match status" value="1"/>
</dbReference>
<dbReference type="RefSeq" id="WP_171244474.1">
    <property type="nucleotide sequence ID" value="NZ_JABEPQ010000003.1"/>
</dbReference>
<evidence type="ECO:0000313" key="2">
    <source>
        <dbReference type="Proteomes" id="UP000588586"/>
    </source>
</evidence>
<dbReference type="Gene3D" id="3.30.530.20">
    <property type="match status" value="1"/>
</dbReference>
<organism evidence="1 2">
    <name type="scientific">Knoellia koreensis</name>
    <dbReference type="NCBI Taxonomy" id="2730921"/>
    <lineage>
        <taxon>Bacteria</taxon>
        <taxon>Bacillati</taxon>
        <taxon>Actinomycetota</taxon>
        <taxon>Actinomycetes</taxon>
        <taxon>Micrococcales</taxon>
        <taxon>Intrasporangiaceae</taxon>
        <taxon>Knoellia</taxon>
    </lineage>
</organism>
<dbReference type="InterPro" id="IPR023393">
    <property type="entry name" value="START-like_dom_sf"/>
</dbReference>
<dbReference type="Proteomes" id="UP000588586">
    <property type="component" value="Unassembled WGS sequence"/>
</dbReference>